<evidence type="ECO:0000259" key="1">
    <source>
        <dbReference type="Pfam" id="PF04754"/>
    </source>
</evidence>
<dbReference type="EMBL" id="ABCS01000022">
    <property type="protein sequence ID" value="EDM79155.1"/>
    <property type="molecule type" value="Genomic_DNA"/>
</dbReference>
<protein>
    <recommendedName>
        <fullName evidence="1">Transposase (putative) YhgA-like domain-containing protein</fullName>
    </recommendedName>
</protein>
<dbReference type="eggNOG" id="COG5464">
    <property type="taxonomic scope" value="Bacteria"/>
</dbReference>
<evidence type="ECO:0000313" key="3">
    <source>
        <dbReference type="Proteomes" id="UP000005801"/>
    </source>
</evidence>
<dbReference type="OrthoDB" id="9813385at2"/>
<dbReference type="STRING" id="391625.PPSIR1_27353"/>
<dbReference type="Proteomes" id="UP000005801">
    <property type="component" value="Unassembled WGS sequence"/>
</dbReference>
<dbReference type="Pfam" id="PF04754">
    <property type="entry name" value="Transposase_31"/>
    <property type="match status" value="1"/>
</dbReference>
<dbReference type="AlphaFoldDB" id="A6G4N5"/>
<keyword evidence="3" id="KW-1185">Reference proteome</keyword>
<proteinExistence type="predicted"/>
<organism evidence="2 3">
    <name type="scientific">Plesiocystis pacifica SIR-1</name>
    <dbReference type="NCBI Taxonomy" id="391625"/>
    <lineage>
        <taxon>Bacteria</taxon>
        <taxon>Pseudomonadati</taxon>
        <taxon>Myxococcota</taxon>
        <taxon>Polyangia</taxon>
        <taxon>Nannocystales</taxon>
        <taxon>Nannocystaceae</taxon>
        <taxon>Plesiocystis</taxon>
    </lineage>
</organism>
<dbReference type="PANTHER" id="PTHR34611">
    <property type="match status" value="1"/>
</dbReference>
<dbReference type="InterPro" id="IPR006842">
    <property type="entry name" value="Transposase_31"/>
</dbReference>
<evidence type="ECO:0000313" key="2">
    <source>
        <dbReference type="EMBL" id="EDM79155.1"/>
    </source>
</evidence>
<comment type="caution">
    <text evidence="2">The sequence shown here is derived from an EMBL/GenBank/DDBJ whole genome shotgun (WGS) entry which is preliminary data.</text>
</comment>
<sequence length="343" mass="39266">MHGTSPSPHDALFKSAFKDPKDAAKLLQNVLDEPIAHAIDWSTLRPEPGSYIDETLAERHSDLLFSASIGGEDAYVYLLIEHQSTVDRDMPLRMLVYLTRVWLRHRSAHPGRDLPPILPVVVSHAPGGWTAPVTFESLVRPGPTDLPELTPHIPRFELVINDLTHLSDQQLREWSMRGFATLVLWILRTRHEIPELIDGVSTWRDMFREVFEAPDGVQAMTKIFHYIACIAQRVQVQEFHAKLDEHVPQTREVMKTYYEELMEEGMAKGLAKGREEGREQSRIETLQETLIDLLSAKFDLRELEHAERIRSANEARLRRYITRILTAETVEAVFDESEPAPAD</sequence>
<dbReference type="GO" id="GO:1990238">
    <property type="term" value="F:double-stranded DNA endonuclease activity"/>
    <property type="evidence" value="ECO:0007669"/>
    <property type="project" value="TreeGrafter"/>
</dbReference>
<dbReference type="PANTHER" id="PTHR34611:SF2">
    <property type="entry name" value="INACTIVE RECOMBINATION-PROMOTING NUCLEASE-LIKE PROTEIN RPNE-RELATED"/>
    <property type="match status" value="1"/>
</dbReference>
<dbReference type="RefSeq" id="WP_006971684.1">
    <property type="nucleotide sequence ID" value="NZ_ABCS01000022.1"/>
</dbReference>
<gene>
    <name evidence="2" type="ORF">PPSIR1_27353</name>
</gene>
<accession>A6G4N5</accession>
<dbReference type="InterPro" id="IPR051699">
    <property type="entry name" value="Rpn/YhgA-like_nuclease"/>
</dbReference>
<feature type="domain" description="Transposase (putative) YhgA-like" evidence="1">
    <location>
        <begin position="7"/>
        <end position="193"/>
    </location>
</feature>
<reference evidence="2 3" key="1">
    <citation type="submission" date="2007-06" db="EMBL/GenBank/DDBJ databases">
        <authorList>
            <person name="Shimkets L."/>
            <person name="Ferriera S."/>
            <person name="Johnson J."/>
            <person name="Kravitz S."/>
            <person name="Beeson K."/>
            <person name="Sutton G."/>
            <person name="Rogers Y.-H."/>
            <person name="Friedman R."/>
            <person name="Frazier M."/>
            <person name="Venter J.C."/>
        </authorList>
    </citation>
    <scope>NUCLEOTIDE SEQUENCE [LARGE SCALE GENOMIC DNA]</scope>
    <source>
        <strain evidence="2 3">SIR-1</strain>
    </source>
</reference>
<dbReference type="GO" id="GO:0006310">
    <property type="term" value="P:DNA recombination"/>
    <property type="evidence" value="ECO:0007669"/>
    <property type="project" value="TreeGrafter"/>
</dbReference>
<name>A6G4N5_9BACT</name>